<evidence type="ECO:0000256" key="1">
    <source>
        <dbReference type="SAM" id="SignalP"/>
    </source>
</evidence>
<accession>A0ABM9PHP7</accession>
<organism evidence="2 3">
    <name type="scientific">Tenacibaculum vairaonense</name>
    <dbReference type="NCBI Taxonomy" id="3137860"/>
    <lineage>
        <taxon>Bacteria</taxon>
        <taxon>Pseudomonadati</taxon>
        <taxon>Bacteroidota</taxon>
        <taxon>Flavobacteriia</taxon>
        <taxon>Flavobacteriales</taxon>
        <taxon>Flavobacteriaceae</taxon>
        <taxon>Tenacibaculum</taxon>
    </lineage>
</organism>
<evidence type="ECO:0000313" key="3">
    <source>
        <dbReference type="Proteomes" id="UP001497602"/>
    </source>
</evidence>
<dbReference type="Pfam" id="PF19765">
    <property type="entry name" value="DUF6252"/>
    <property type="match status" value="1"/>
</dbReference>
<dbReference type="RefSeq" id="WP_348736929.1">
    <property type="nucleotide sequence ID" value="NZ_CAXJRC010000004.1"/>
</dbReference>
<sequence length="188" mass="21009">MKIATLKIAVFLLAISFTNCSKDEAPIPPLQQLPPITQVGANTVGCLVNGEIFLPHQKNPTGTPSTICFYQFVNNKWNFSLGFSNDKQTKLRAVNIASKNHVLEQGKTYELISDNGNSLFGNYTIYNGGISNIDKYVTNGNSIKGELTIKYLNKQENIISGTFWFNAVNTNDEKIEIRDGRFDMQYSQ</sequence>
<reference evidence="2 3" key="1">
    <citation type="submission" date="2024-05" db="EMBL/GenBank/DDBJ databases">
        <authorList>
            <person name="Duchaud E."/>
        </authorList>
    </citation>
    <scope>NUCLEOTIDE SEQUENCE [LARGE SCALE GENOMIC DNA]</scope>
    <source>
        <strain evidence="2">Ena-SAMPLE-TAB-13-05-2024-13:56:06:370-140305</strain>
    </source>
</reference>
<dbReference type="InterPro" id="IPR046219">
    <property type="entry name" value="DUF6252"/>
</dbReference>
<proteinExistence type="predicted"/>
<name>A0ABM9PHP7_9FLAO</name>
<feature type="chain" id="PRO_5045313692" description="Lipoprotein" evidence="1">
    <location>
        <begin position="22"/>
        <end position="188"/>
    </location>
</feature>
<protein>
    <recommendedName>
        <fullName evidence="4">Lipoprotein</fullName>
    </recommendedName>
</protein>
<feature type="signal peptide" evidence="1">
    <location>
        <begin position="1"/>
        <end position="21"/>
    </location>
</feature>
<evidence type="ECO:0000313" key="2">
    <source>
        <dbReference type="EMBL" id="CAL2105129.1"/>
    </source>
</evidence>
<comment type="caution">
    <text evidence="2">The sequence shown here is derived from an EMBL/GenBank/DDBJ whole genome shotgun (WGS) entry which is preliminary data.</text>
</comment>
<keyword evidence="1" id="KW-0732">Signal</keyword>
<dbReference type="EMBL" id="CAXJRC010000004">
    <property type="protein sequence ID" value="CAL2105129.1"/>
    <property type="molecule type" value="Genomic_DNA"/>
</dbReference>
<evidence type="ECO:0008006" key="4">
    <source>
        <dbReference type="Google" id="ProtNLM"/>
    </source>
</evidence>
<keyword evidence="3" id="KW-1185">Reference proteome</keyword>
<gene>
    <name evidence="2" type="ORF">T190115A13A_130004</name>
</gene>
<dbReference type="Proteomes" id="UP001497602">
    <property type="component" value="Unassembled WGS sequence"/>
</dbReference>